<organism evidence="8 9">
    <name type="scientific">Marinitoga aeolica</name>
    <dbReference type="NCBI Taxonomy" id="2809031"/>
    <lineage>
        <taxon>Bacteria</taxon>
        <taxon>Thermotogati</taxon>
        <taxon>Thermotogota</taxon>
        <taxon>Thermotogae</taxon>
        <taxon>Petrotogales</taxon>
        <taxon>Petrotogaceae</taxon>
        <taxon>Marinitoga</taxon>
    </lineage>
</organism>
<name>A0ABY8PPB1_9BACT</name>
<accession>A0ABY8PPB1</accession>
<dbReference type="InterPro" id="IPR001792">
    <property type="entry name" value="Acylphosphatase-like_dom"/>
</dbReference>
<sequence length="89" mass="10432">MEAKRYRIYGRVQGVGFRWFVNRIAESLGLNGYVMNMPDGSVEIWAEGKAEKHEKLKEYIIKGNGFSYVENIEEEIVPPEGYTYFQIKY</sequence>
<feature type="active site" evidence="4">
    <location>
        <position position="36"/>
    </location>
</feature>
<evidence type="ECO:0000259" key="7">
    <source>
        <dbReference type="PROSITE" id="PS51160"/>
    </source>
</evidence>
<dbReference type="EC" id="3.6.1.7" evidence="2 4"/>
<dbReference type="Pfam" id="PF00708">
    <property type="entry name" value="Acylphosphatase"/>
    <property type="match status" value="1"/>
</dbReference>
<keyword evidence="9" id="KW-1185">Reference proteome</keyword>
<dbReference type="EMBL" id="CP069362">
    <property type="protein sequence ID" value="WGS64473.1"/>
    <property type="molecule type" value="Genomic_DNA"/>
</dbReference>
<evidence type="ECO:0000256" key="5">
    <source>
        <dbReference type="RuleBase" id="RU000553"/>
    </source>
</evidence>
<comment type="catalytic activity">
    <reaction evidence="3 4 5">
        <text>an acyl phosphate + H2O = a carboxylate + phosphate + H(+)</text>
        <dbReference type="Rhea" id="RHEA:14965"/>
        <dbReference type="ChEBI" id="CHEBI:15377"/>
        <dbReference type="ChEBI" id="CHEBI:15378"/>
        <dbReference type="ChEBI" id="CHEBI:29067"/>
        <dbReference type="ChEBI" id="CHEBI:43474"/>
        <dbReference type="ChEBI" id="CHEBI:59918"/>
        <dbReference type="EC" id="3.6.1.7"/>
    </reaction>
</comment>
<evidence type="ECO:0000256" key="3">
    <source>
        <dbReference type="ARBA" id="ARBA00047645"/>
    </source>
</evidence>
<evidence type="ECO:0000313" key="9">
    <source>
        <dbReference type="Proteomes" id="UP001232493"/>
    </source>
</evidence>
<keyword evidence="4 5" id="KW-0378">Hydrolase</keyword>
<feature type="domain" description="Acylphosphatase-like" evidence="7">
    <location>
        <begin position="3"/>
        <end position="89"/>
    </location>
</feature>
<dbReference type="PROSITE" id="PS00150">
    <property type="entry name" value="ACYLPHOSPHATASE_1"/>
    <property type="match status" value="1"/>
</dbReference>
<protein>
    <recommendedName>
        <fullName evidence="2 4">Acylphosphatase</fullName>
        <ecNumber evidence="2 4">3.6.1.7</ecNumber>
    </recommendedName>
</protein>
<evidence type="ECO:0000256" key="4">
    <source>
        <dbReference type="PROSITE-ProRule" id="PRU00520"/>
    </source>
</evidence>
<dbReference type="PROSITE" id="PS00151">
    <property type="entry name" value="ACYLPHOSPHATASE_2"/>
    <property type="match status" value="1"/>
</dbReference>
<evidence type="ECO:0000256" key="6">
    <source>
        <dbReference type="RuleBase" id="RU004168"/>
    </source>
</evidence>
<feature type="active site" evidence="4">
    <location>
        <position position="18"/>
    </location>
</feature>
<dbReference type="InterPro" id="IPR036046">
    <property type="entry name" value="Acylphosphatase-like_dom_sf"/>
</dbReference>
<dbReference type="PRINTS" id="PR00112">
    <property type="entry name" value="ACYLPHPHTASE"/>
</dbReference>
<proteinExistence type="inferred from homology"/>
<dbReference type="SUPFAM" id="SSF54975">
    <property type="entry name" value="Acylphosphatase/BLUF domain-like"/>
    <property type="match status" value="1"/>
</dbReference>
<dbReference type="PANTHER" id="PTHR47268">
    <property type="entry name" value="ACYLPHOSPHATASE"/>
    <property type="match status" value="1"/>
</dbReference>
<gene>
    <name evidence="8" type="ORF">JRV97_08830</name>
</gene>
<dbReference type="PANTHER" id="PTHR47268:SF4">
    <property type="entry name" value="ACYLPHOSPHATASE"/>
    <property type="match status" value="1"/>
</dbReference>
<evidence type="ECO:0000256" key="1">
    <source>
        <dbReference type="ARBA" id="ARBA00005614"/>
    </source>
</evidence>
<dbReference type="PROSITE" id="PS51160">
    <property type="entry name" value="ACYLPHOSPHATASE_3"/>
    <property type="match status" value="1"/>
</dbReference>
<dbReference type="Gene3D" id="3.30.70.100">
    <property type="match status" value="1"/>
</dbReference>
<dbReference type="Proteomes" id="UP001232493">
    <property type="component" value="Chromosome"/>
</dbReference>
<dbReference type="InterPro" id="IPR017968">
    <property type="entry name" value="Acylphosphatase_CS"/>
</dbReference>
<dbReference type="RefSeq" id="WP_280998138.1">
    <property type="nucleotide sequence ID" value="NZ_CP069362.1"/>
</dbReference>
<evidence type="ECO:0000313" key="8">
    <source>
        <dbReference type="EMBL" id="WGS64473.1"/>
    </source>
</evidence>
<comment type="similarity">
    <text evidence="1 6">Belongs to the acylphosphatase family.</text>
</comment>
<evidence type="ECO:0000256" key="2">
    <source>
        <dbReference type="ARBA" id="ARBA00012150"/>
    </source>
</evidence>
<dbReference type="InterPro" id="IPR020456">
    <property type="entry name" value="Acylphosphatase"/>
</dbReference>
<reference evidence="8 9" key="1">
    <citation type="submission" date="2021-02" db="EMBL/GenBank/DDBJ databases">
        <title>Characterization of Marinitoga sp. nov. str. BP5-C20A.</title>
        <authorList>
            <person name="Erauso G."/>
            <person name="Postec A."/>
        </authorList>
    </citation>
    <scope>NUCLEOTIDE SEQUENCE [LARGE SCALE GENOMIC DNA]</scope>
    <source>
        <strain evidence="8 9">BP5-C20A</strain>
    </source>
</reference>